<evidence type="ECO:0000256" key="1">
    <source>
        <dbReference type="ARBA" id="ARBA00022679"/>
    </source>
</evidence>
<dbReference type="Gene3D" id="3.40.1190.20">
    <property type="match status" value="1"/>
</dbReference>
<reference evidence="11 12" key="1">
    <citation type="journal article" date="2024" name="J. Plant Pathol.">
        <title>Sequence and assembly of the genome of Seiridium unicorne, isolate CBS 538.82, causal agent of cypress canker disease.</title>
        <authorList>
            <person name="Scali E."/>
            <person name="Rocca G.D."/>
            <person name="Danti R."/>
            <person name="Garbelotto M."/>
            <person name="Barberini S."/>
            <person name="Baroncelli R."/>
            <person name="Emiliani G."/>
        </authorList>
    </citation>
    <scope>NUCLEOTIDE SEQUENCE [LARGE SCALE GENOMIC DNA]</scope>
    <source>
        <strain evidence="11 12">BM-138-508</strain>
    </source>
</reference>
<name>A0ABR2V5Z2_9PEZI</name>
<dbReference type="InterPro" id="IPR029056">
    <property type="entry name" value="Ribokinase-like"/>
</dbReference>
<evidence type="ECO:0000256" key="6">
    <source>
        <dbReference type="ARBA" id="ARBA00022842"/>
    </source>
</evidence>
<keyword evidence="1" id="KW-0808">Transferase</keyword>
<evidence type="ECO:0000259" key="10">
    <source>
        <dbReference type="Pfam" id="PF00294"/>
    </source>
</evidence>
<keyword evidence="3" id="KW-0547">Nucleotide-binding</keyword>
<protein>
    <submittedName>
        <fullName evidence="11">Carbohydrate kinase PfkB domain-containing protein</fullName>
    </submittedName>
</protein>
<dbReference type="Proteomes" id="UP001408356">
    <property type="component" value="Unassembled WGS sequence"/>
</dbReference>
<dbReference type="Pfam" id="PF00294">
    <property type="entry name" value="PfkB"/>
    <property type="match status" value="1"/>
</dbReference>
<dbReference type="PANTHER" id="PTHR10584">
    <property type="entry name" value="SUGAR KINASE"/>
    <property type="match status" value="1"/>
</dbReference>
<feature type="domain" description="Carbohydrate kinase PfkB" evidence="10">
    <location>
        <begin position="7"/>
        <end position="367"/>
    </location>
</feature>
<evidence type="ECO:0000256" key="3">
    <source>
        <dbReference type="ARBA" id="ARBA00022741"/>
    </source>
</evidence>
<dbReference type="EMBL" id="JARVKF010000135">
    <property type="protein sequence ID" value="KAK9422053.1"/>
    <property type="molecule type" value="Genomic_DNA"/>
</dbReference>
<evidence type="ECO:0000256" key="8">
    <source>
        <dbReference type="ARBA" id="ARBA00023277"/>
    </source>
</evidence>
<evidence type="ECO:0000256" key="5">
    <source>
        <dbReference type="ARBA" id="ARBA00022840"/>
    </source>
</evidence>
<evidence type="ECO:0000256" key="7">
    <source>
        <dbReference type="ARBA" id="ARBA00022958"/>
    </source>
</evidence>
<gene>
    <name evidence="11" type="ORF">SUNI508_05061</name>
</gene>
<keyword evidence="8" id="KW-0119">Carbohydrate metabolism</keyword>
<keyword evidence="4 11" id="KW-0418">Kinase</keyword>
<accession>A0ABR2V5Z2</accession>
<dbReference type="InterPro" id="IPR002139">
    <property type="entry name" value="Ribo/fructo_kinase"/>
</dbReference>
<keyword evidence="12" id="KW-1185">Reference proteome</keyword>
<dbReference type="SUPFAM" id="SSF53613">
    <property type="entry name" value="Ribokinase-like"/>
    <property type="match status" value="1"/>
</dbReference>
<feature type="compositionally biased region" description="Basic and acidic residues" evidence="9">
    <location>
        <begin position="55"/>
        <end position="68"/>
    </location>
</feature>
<feature type="region of interest" description="Disordered" evidence="9">
    <location>
        <begin position="40"/>
        <end position="71"/>
    </location>
</feature>
<keyword evidence="7" id="KW-0630">Potassium</keyword>
<dbReference type="PANTHER" id="PTHR10584:SF166">
    <property type="entry name" value="RIBOKINASE"/>
    <property type="match status" value="1"/>
</dbReference>
<evidence type="ECO:0000313" key="12">
    <source>
        <dbReference type="Proteomes" id="UP001408356"/>
    </source>
</evidence>
<comment type="caution">
    <text evidence="11">The sequence shown here is derived from an EMBL/GenBank/DDBJ whole genome shotgun (WGS) entry which is preliminary data.</text>
</comment>
<dbReference type="GO" id="GO:0016301">
    <property type="term" value="F:kinase activity"/>
    <property type="evidence" value="ECO:0007669"/>
    <property type="project" value="UniProtKB-KW"/>
</dbReference>
<evidence type="ECO:0000256" key="4">
    <source>
        <dbReference type="ARBA" id="ARBA00022777"/>
    </source>
</evidence>
<sequence length="390" mass="41974">MGYTPANVAVVGSLNMDFIGLMEFHADDGTHRPMAEGYSVPGGHGGNQAVAVHRASHEKPEASDDGRTRSQSFTQSTLDFNFDVHVHLIAMVGDDKDGRGEDIRNKLEENQINIEGVSTASGVKTGYAHIDINASGVPRIRTFPGANGHLTADFVETWLPKTSPELILVQLEIPLQTALATIRWASSNKVPIIFNPAPVPIELVEFCDAKELFKVDHLVLNRDCADIILQLPKIAETEFQEQSSSLIQTNYIGACGKLHKLGAKCVVITLGSRGAIASFLEPADMNGARDQQLLFFGAKLGVPEQTKTNKIVDETGASDAFIGAYAAEILRQTRQGTSLDIGAALKVGIRAGGLTVAALGSMEAIPWRERLTGPDNSFIAAHGFEFEDDD</sequence>
<keyword evidence="5" id="KW-0067">ATP-binding</keyword>
<proteinExistence type="predicted"/>
<evidence type="ECO:0000256" key="9">
    <source>
        <dbReference type="SAM" id="MobiDB-lite"/>
    </source>
</evidence>
<evidence type="ECO:0000313" key="11">
    <source>
        <dbReference type="EMBL" id="KAK9422053.1"/>
    </source>
</evidence>
<keyword evidence="2" id="KW-0479">Metal-binding</keyword>
<organism evidence="11 12">
    <name type="scientific">Seiridium unicorne</name>
    <dbReference type="NCBI Taxonomy" id="138068"/>
    <lineage>
        <taxon>Eukaryota</taxon>
        <taxon>Fungi</taxon>
        <taxon>Dikarya</taxon>
        <taxon>Ascomycota</taxon>
        <taxon>Pezizomycotina</taxon>
        <taxon>Sordariomycetes</taxon>
        <taxon>Xylariomycetidae</taxon>
        <taxon>Amphisphaeriales</taxon>
        <taxon>Sporocadaceae</taxon>
        <taxon>Seiridium</taxon>
    </lineage>
</organism>
<dbReference type="InterPro" id="IPR011877">
    <property type="entry name" value="Ribokinase"/>
</dbReference>
<evidence type="ECO:0000256" key="2">
    <source>
        <dbReference type="ARBA" id="ARBA00022723"/>
    </source>
</evidence>
<dbReference type="CDD" id="cd01174">
    <property type="entry name" value="ribokinase"/>
    <property type="match status" value="1"/>
</dbReference>
<keyword evidence="6" id="KW-0460">Magnesium</keyword>
<dbReference type="PRINTS" id="PR00990">
    <property type="entry name" value="RIBOKINASE"/>
</dbReference>
<dbReference type="InterPro" id="IPR011611">
    <property type="entry name" value="PfkB_dom"/>
</dbReference>